<dbReference type="Pfam" id="PF00773">
    <property type="entry name" value="RNB"/>
    <property type="match status" value="2"/>
</dbReference>
<dbReference type="EMBL" id="BJMV01000003">
    <property type="protein sequence ID" value="GEB84961.1"/>
    <property type="molecule type" value="Genomic_DNA"/>
</dbReference>
<accession>A0A4Y3TPM9</accession>
<dbReference type="InterPro" id="IPR012340">
    <property type="entry name" value="NA-bd_OB-fold"/>
</dbReference>
<dbReference type="OrthoDB" id="9764149at2"/>
<evidence type="ECO:0000313" key="2">
    <source>
        <dbReference type="EMBL" id="GEB84961.1"/>
    </source>
</evidence>
<dbReference type="Proteomes" id="UP000317730">
    <property type="component" value="Unassembled WGS sequence"/>
</dbReference>
<evidence type="ECO:0000313" key="3">
    <source>
        <dbReference type="Proteomes" id="UP000317730"/>
    </source>
</evidence>
<dbReference type="AlphaFoldDB" id="A0A4Y3TPM9"/>
<dbReference type="GO" id="GO:0005829">
    <property type="term" value="C:cytosol"/>
    <property type="evidence" value="ECO:0007669"/>
    <property type="project" value="TreeGrafter"/>
</dbReference>
<dbReference type="InterPro" id="IPR001900">
    <property type="entry name" value="RNase_II/R"/>
</dbReference>
<dbReference type="PANTHER" id="PTHR23355">
    <property type="entry name" value="RIBONUCLEASE"/>
    <property type="match status" value="1"/>
</dbReference>
<evidence type="ECO:0000259" key="1">
    <source>
        <dbReference type="SMART" id="SM00955"/>
    </source>
</evidence>
<dbReference type="GO" id="GO:0006402">
    <property type="term" value="P:mRNA catabolic process"/>
    <property type="evidence" value="ECO:0007669"/>
    <property type="project" value="TreeGrafter"/>
</dbReference>
<dbReference type="GO" id="GO:0004540">
    <property type="term" value="F:RNA nuclease activity"/>
    <property type="evidence" value="ECO:0007669"/>
    <property type="project" value="InterPro"/>
</dbReference>
<comment type="caution">
    <text evidence="2">The sequence shown here is derived from an EMBL/GenBank/DDBJ whole genome shotgun (WGS) entry which is preliminary data.</text>
</comment>
<dbReference type="RefSeq" id="WP_141374907.1">
    <property type="nucleotide sequence ID" value="NZ_BAPL01000016.1"/>
</dbReference>
<keyword evidence="3" id="KW-1185">Reference proteome</keyword>
<proteinExistence type="predicted"/>
<dbReference type="SMART" id="SM00955">
    <property type="entry name" value="RNB"/>
    <property type="match status" value="1"/>
</dbReference>
<gene>
    <name evidence="2" type="ORF">APE01nite_07580</name>
</gene>
<organism evidence="2 3">
    <name type="scientific">Acetobacter peroxydans</name>
    <dbReference type="NCBI Taxonomy" id="104098"/>
    <lineage>
        <taxon>Bacteria</taxon>
        <taxon>Pseudomonadati</taxon>
        <taxon>Pseudomonadota</taxon>
        <taxon>Alphaproteobacteria</taxon>
        <taxon>Acetobacterales</taxon>
        <taxon>Acetobacteraceae</taxon>
        <taxon>Acetobacter</taxon>
    </lineage>
</organism>
<dbReference type="GO" id="GO:0003723">
    <property type="term" value="F:RNA binding"/>
    <property type="evidence" value="ECO:0007669"/>
    <property type="project" value="InterPro"/>
</dbReference>
<dbReference type="SUPFAM" id="SSF50249">
    <property type="entry name" value="Nucleic acid-binding proteins"/>
    <property type="match status" value="1"/>
</dbReference>
<protein>
    <recommendedName>
        <fullName evidence="1">RNB domain-containing protein</fullName>
    </recommendedName>
</protein>
<dbReference type="InterPro" id="IPR050180">
    <property type="entry name" value="RNR_Ribonuclease"/>
</dbReference>
<name>A0A4Y3TPM9_9PROT</name>
<feature type="domain" description="RNB" evidence="1">
    <location>
        <begin position="296"/>
        <end position="587"/>
    </location>
</feature>
<reference evidence="2 3" key="1">
    <citation type="submission" date="2019-06" db="EMBL/GenBank/DDBJ databases">
        <title>Whole genome shotgun sequence of Acetobacter peroxydans NBRC 13755.</title>
        <authorList>
            <person name="Hosoyama A."/>
            <person name="Uohara A."/>
            <person name="Ohji S."/>
            <person name="Ichikawa N."/>
        </authorList>
    </citation>
    <scope>NUCLEOTIDE SEQUENCE [LARGE SCALE GENOMIC DNA]</scope>
    <source>
        <strain evidence="2 3">NBRC 13755</strain>
    </source>
</reference>
<dbReference type="PANTHER" id="PTHR23355:SF9">
    <property type="entry name" value="DIS3-LIKE EXONUCLEASE 2"/>
    <property type="match status" value="1"/>
</dbReference>
<sequence>MRHSASAPDCLPRPEDIQAALAQDTRPLGLMDLLRVLRLPVQHKAWLRTHLHDMAVAGALLHLPAGRIKASVGLPDMARVRITGVHLADDRALSGALLIRGVVEAPYASGTPDRSIRLSTPVADTAAGILPLLPDDTVLARLRPALGGQLRTGRILRVLTRAPRTGLPMTDCPPYQSEPQPTAPPVAQTALWSCDPRMSVPFLNLEADRAGTAPGTILLATLPSEPSADDDISAAATYAARPSGTMGNATEPGMAARLSLLTYAVPETFSHDALAEAETAARSVAALHGQPAPPDREDLRALPLVTIDDETAHDFDDALLAEPTDTGWRLVVAIADVSACVAKDSALDQQARVRGTSLYLPDRVVPMLPPALSENACSLLPGQDRPCLFVDLSVTRQGTLGPARLGRGLMRSAARLTYVQTQTLLSPGLSQKPGISAQGTPQPPLPDPVVLKNLHALWDAAQALQAEAERRGVEPQHDESWIVAHDAQGKPVSFAPRSTLPTHEMVAACMVAANTQAAQLMQQQTLPGLFRTHAAATPGQPRPTARYSAAPTSHAGLRLACYTHFTSPIRRYADLVTHRALADFLALSPLATSAPTQSTALTRPSLPEPPAMELEALASHLNMTERRATDVAQACLNRLAAQVLAPLTGERVTFHALTSTRHGLRVRLTKTGTPSFLPWSAFPSGTGACDTSLHGGVASRRSDFAEAQTGNRDRDEHVFSAVLIATCPSRGTVTLASPVHAC</sequence>